<feature type="region of interest" description="Disordered" evidence="1">
    <location>
        <begin position="347"/>
        <end position="488"/>
    </location>
</feature>
<proteinExistence type="predicted"/>
<evidence type="ECO:0000313" key="2">
    <source>
        <dbReference type="EMBL" id="CAE4590027.1"/>
    </source>
</evidence>
<evidence type="ECO:0000256" key="1">
    <source>
        <dbReference type="SAM" id="MobiDB-lite"/>
    </source>
</evidence>
<feature type="region of interest" description="Disordered" evidence="1">
    <location>
        <begin position="1"/>
        <end position="27"/>
    </location>
</feature>
<feature type="compositionally biased region" description="Acidic residues" evidence="1">
    <location>
        <begin position="447"/>
        <end position="457"/>
    </location>
</feature>
<name>A0A7S4V504_9STRA</name>
<feature type="compositionally biased region" description="Basic and acidic residues" evidence="1">
    <location>
        <begin position="16"/>
        <end position="27"/>
    </location>
</feature>
<accession>A0A7S4V504</accession>
<dbReference type="AlphaFoldDB" id="A0A7S4V504"/>
<dbReference type="EMBL" id="HBNS01007325">
    <property type="protein sequence ID" value="CAE4590027.1"/>
    <property type="molecule type" value="Transcribed_RNA"/>
</dbReference>
<feature type="region of interest" description="Disordered" evidence="1">
    <location>
        <begin position="101"/>
        <end position="145"/>
    </location>
</feature>
<feature type="compositionally biased region" description="Polar residues" evidence="1">
    <location>
        <begin position="1"/>
        <end position="13"/>
    </location>
</feature>
<protein>
    <submittedName>
        <fullName evidence="2">Uncharacterized protein</fullName>
    </submittedName>
</protein>
<sequence>MRRWSSAHQNSQYRRLRVDNPEEPTSRRTILDSKVISPKKPKTEVRSSWTFDINIPSSQKQVNMGGKFLLKRGKLMSNPLTSKLGMKKRKLVVEIHSPVSVTKKDTKKPDSSWPEACFQNPEKMRSGYPPKNQRGNDSQDNLASNSQEFSGVDVNAMMSLLSGMENKDSMRSLCDDELRDGETAVFRVLRSARNKKELAKAKPLLNDEDCSDDEGIDEQSVSSVSTIGFQGADEALEKGPELWIESSTFSVEDIAYSKRHGIVYQMDLKSERLLAVMQSKPVSKFFVFKRLGEAMKFENIVQSLNKSSHSELESNDILATFSETDEEAKEAPASPKWENERKTELNEHLSSMKMPISESEVESEKDASSVNALKSVNEEGSEGYSSYTKKSINESEEESEGDSASTKKSVDEGEENSEGDSASTKHFVDESEEESEGDTPSRNTLADEIEGDSEEDASFAKAQINESDHETGEDVSSAKSQKTMELSSKEYTEKWLDNGYQQSSANTSKEEISIEYNVAADVSKEQERQCQEHAVEPLDVGDHNTDHSEESITTQSRDLEVIFPKNEVWHGKIRKWRSIFDKNKVQQYESTQMATEGLRRKENQPLVAGHGKVRQVDPEIAAAVVASLAFDF</sequence>
<feature type="compositionally biased region" description="Polar residues" evidence="1">
    <location>
        <begin position="477"/>
        <end position="486"/>
    </location>
</feature>
<organism evidence="2">
    <name type="scientific">Ditylum brightwellii</name>
    <dbReference type="NCBI Taxonomy" id="49249"/>
    <lineage>
        <taxon>Eukaryota</taxon>
        <taxon>Sar</taxon>
        <taxon>Stramenopiles</taxon>
        <taxon>Ochrophyta</taxon>
        <taxon>Bacillariophyta</taxon>
        <taxon>Mediophyceae</taxon>
        <taxon>Lithodesmiophycidae</taxon>
        <taxon>Lithodesmiales</taxon>
        <taxon>Lithodesmiaceae</taxon>
        <taxon>Ditylum</taxon>
    </lineage>
</organism>
<feature type="compositionally biased region" description="Polar residues" evidence="1">
    <location>
        <begin position="133"/>
        <end position="145"/>
    </location>
</feature>
<reference evidence="2" key="1">
    <citation type="submission" date="2021-01" db="EMBL/GenBank/DDBJ databases">
        <authorList>
            <person name="Corre E."/>
            <person name="Pelletier E."/>
            <person name="Niang G."/>
            <person name="Scheremetjew M."/>
            <person name="Finn R."/>
            <person name="Kale V."/>
            <person name="Holt S."/>
            <person name="Cochrane G."/>
            <person name="Meng A."/>
            <person name="Brown T."/>
            <person name="Cohen L."/>
        </authorList>
    </citation>
    <scope>NUCLEOTIDE SEQUENCE</scope>
    <source>
        <strain evidence="2">GSO104</strain>
    </source>
</reference>
<gene>
    <name evidence="2" type="ORF">DBRI00130_LOCUS5934</name>
</gene>